<reference evidence="1" key="1">
    <citation type="submission" date="2020-11" db="EMBL/GenBank/DDBJ databases">
        <title>Whole-genome analyses of Nonomuraea sp. K274.</title>
        <authorList>
            <person name="Veyisoglu A."/>
        </authorList>
    </citation>
    <scope>NUCLEOTIDE SEQUENCE</scope>
    <source>
        <strain evidence="1">K274</strain>
    </source>
</reference>
<dbReference type="RefSeq" id="WP_195899812.1">
    <property type="nucleotide sequence ID" value="NZ_JADOGI010000139.1"/>
</dbReference>
<evidence type="ECO:0000313" key="1">
    <source>
        <dbReference type="EMBL" id="MBF8190898.1"/>
    </source>
</evidence>
<dbReference type="SUPFAM" id="SSF102405">
    <property type="entry name" value="MCP/YpsA-like"/>
    <property type="match status" value="1"/>
</dbReference>
<name>A0A931F4G7_9ACTN</name>
<evidence type="ECO:0000313" key="2">
    <source>
        <dbReference type="Proteomes" id="UP000605361"/>
    </source>
</evidence>
<dbReference type="AlphaFoldDB" id="A0A931F4G7"/>
<keyword evidence="2" id="KW-1185">Reference proteome</keyword>
<protein>
    <submittedName>
        <fullName evidence="1">Uncharacterized protein</fullName>
    </submittedName>
</protein>
<dbReference type="Proteomes" id="UP000605361">
    <property type="component" value="Unassembled WGS sequence"/>
</dbReference>
<dbReference type="EMBL" id="JADOGI010000139">
    <property type="protein sequence ID" value="MBF8190898.1"/>
    <property type="molecule type" value="Genomic_DNA"/>
</dbReference>
<organism evidence="1 2">
    <name type="scientific">Nonomuraea cypriaca</name>
    <dbReference type="NCBI Taxonomy" id="1187855"/>
    <lineage>
        <taxon>Bacteria</taxon>
        <taxon>Bacillati</taxon>
        <taxon>Actinomycetota</taxon>
        <taxon>Actinomycetes</taxon>
        <taxon>Streptosporangiales</taxon>
        <taxon>Streptosporangiaceae</taxon>
        <taxon>Nonomuraea</taxon>
    </lineage>
</organism>
<gene>
    <name evidence="1" type="ORF">ITP53_35380</name>
</gene>
<dbReference type="Gene3D" id="3.40.50.450">
    <property type="match status" value="1"/>
</dbReference>
<sequence>MTRRIAISGHRGLPPAVARSVDAAFRAALTRLDEPVVGLSCLAEGADTIGARAVLDADGLLEAVIPARKYRQALPPEHWPDYDDLYRLANRVHELDSDDATPRSYQTASEFMLDHADTLWAVWDGLPARGYGGTADVVAAARARGMPITVFWPGGAVR</sequence>
<proteinExistence type="predicted"/>
<comment type="caution">
    <text evidence="1">The sequence shown here is derived from an EMBL/GenBank/DDBJ whole genome shotgun (WGS) entry which is preliminary data.</text>
</comment>
<accession>A0A931F4G7</accession>